<protein>
    <submittedName>
        <fullName evidence="2">Uncharacterized protein</fullName>
    </submittedName>
</protein>
<keyword evidence="1" id="KW-0812">Transmembrane</keyword>
<dbReference type="Proteomes" id="UP000076858">
    <property type="component" value="Unassembled WGS sequence"/>
</dbReference>
<name>A0A164YHL1_9CRUS</name>
<keyword evidence="1" id="KW-1133">Transmembrane helix</keyword>
<evidence type="ECO:0000313" key="2">
    <source>
        <dbReference type="EMBL" id="KZS15254.1"/>
    </source>
</evidence>
<keyword evidence="1" id="KW-0472">Membrane</keyword>
<feature type="transmembrane region" description="Helical" evidence="1">
    <location>
        <begin position="20"/>
        <end position="44"/>
    </location>
</feature>
<keyword evidence="3" id="KW-1185">Reference proteome</keyword>
<evidence type="ECO:0000256" key="1">
    <source>
        <dbReference type="SAM" id="Phobius"/>
    </source>
</evidence>
<dbReference type="AlphaFoldDB" id="A0A164YHL1"/>
<sequence length="55" mass="6503">MPVSLKVFNLTKIKKTNLTFILCAYELQLHSFLVFNHLFVYGILTWDSNYQQSSF</sequence>
<accession>A0A164YHL1</accession>
<evidence type="ECO:0000313" key="3">
    <source>
        <dbReference type="Proteomes" id="UP000076858"/>
    </source>
</evidence>
<reference evidence="2 3" key="1">
    <citation type="submission" date="2016-03" db="EMBL/GenBank/DDBJ databases">
        <title>EvidentialGene: Evidence-directed Construction of Genes on Genomes.</title>
        <authorList>
            <person name="Gilbert D.G."/>
            <person name="Choi J.-H."/>
            <person name="Mockaitis K."/>
            <person name="Colbourne J."/>
            <person name="Pfrender M."/>
        </authorList>
    </citation>
    <scope>NUCLEOTIDE SEQUENCE [LARGE SCALE GENOMIC DNA]</scope>
    <source>
        <strain evidence="2 3">Xinb3</strain>
        <tissue evidence="2">Complete organism</tissue>
    </source>
</reference>
<proteinExistence type="predicted"/>
<comment type="caution">
    <text evidence="2">The sequence shown here is derived from an EMBL/GenBank/DDBJ whole genome shotgun (WGS) entry which is preliminary data.</text>
</comment>
<organism evidence="2 3">
    <name type="scientific">Daphnia magna</name>
    <dbReference type="NCBI Taxonomy" id="35525"/>
    <lineage>
        <taxon>Eukaryota</taxon>
        <taxon>Metazoa</taxon>
        <taxon>Ecdysozoa</taxon>
        <taxon>Arthropoda</taxon>
        <taxon>Crustacea</taxon>
        <taxon>Branchiopoda</taxon>
        <taxon>Diplostraca</taxon>
        <taxon>Cladocera</taxon>
        <taxon>Anomopoda</taxon>
        <taxon>Daphniidae</taxon>
        <taxon>Daphnia</taxon>
    </lineage>
</organism>
<dbReference type="EMBL" id="LRGB01000915">
    <property type="protein sequence ID" value="KZS15254.1"/>
    <property type="molecule type" value="Genomic_DNA"/>
</dbReference>
<gene>
    <name evidence="2" type="ORF">APZ42_019343</name>
</gene>